<evidence type="ECO:0000256" key="1">
    <source>
        <dbReference type="SAM" id="Phobius"/>
    </source>
</evidence>
<gene>
    <name evidence="2" type="ORF">TTHERM_00756360</name>
</gene>
<dbReference type="GeneID" id="7838789"/>
<keyword evidence="1 2" id="KW-0812">Transmembrane</keyword>
<organism evidence="2 3">
    <name type="scientific">Tetrahymena thermophila (strain SB210)</name>
    <dbReference type="NCBI Taxonomy" id="312017"/>
    <lineage>
        <taxon>Eukaryota</taxon>
        <taxon>Sar</taxon>
        <taxon>Alveolata</taxon>
        <taxon>Ciliophora</taxon>
        <taxon>Intramacronucleata</taxon>
        <taxon>Oligohymenophorea</taxon>
        <taxon>Hymenostomatida</taxon>
        <taxon>Tetrahymenina</taxon>
        <taxon>Tetrahymenidae</taxon>
        <taxon>Tetrahymena</taxon>
    </lineage>
</organism>
<dbReference type="KEGG" id="tet:TTHERM_00756360"/>
<sequence>MNNFNPEQQNIIYNQEIHQPIQTHQQIFNFQQVYYPQQQMNYQRNNNSQYVAQVVKKSGNQIFPIDVEARFNGNEQEGQIDFLFGYIANASEIFCNYRVDGGFPVNLPKPPPNYRYGYDDNNSFDQAYEDYQGKLLLACMKQIQQSMQLDFTGITYEQKTNLLSSNFVENNITQILVHKNTMYTKDQIENGQVVQCCKTLHQSLLRNTKRILFHYILALVLFCTFYALIFVYLVKNGKGSDFNRFLAIFIVTTVIHLLGLRQILSCLINCNLSGFKLVQCFGFLQIIGHLVIFFLATIISVKNTDSGRQKTLLSLSLIGIITSFIPTILYTSRISYITNILQRFGCLLQQYPEHFLK</sequence>
<keyword evidence="1" id="KW-1133">Transmembrane helix</keyword>
<feature type="transmembrane region" description="Helical" evidence="1">
    <location>
        <begin position="276"/>
        <end position="299"/>
    </location>
</feature>
<proteinExistence type="predicted"/>
<reference evidence="3" key="1">
    <citation type="journal article" date="2006" name="PLoS Biol.">
        <title>Macronuclear genome sequence of the ciliate Tetrahymena thermophila, a model eukaryote.</title>
        <authorList>
            <person name="Eisen J.A."/>
            <person name="Coyne R.S."/>
            <person name="Wu M."/>
            <person name="Wu D."/>
            <person name="Thiagarajan M."/>
            <person name="Wortman J.R."/>
            <person name="Badger J.H."/>
            <person name="Ren Q."/>
            <person name="Amedeo P."/>
            <person name="Jones K.M."/>
            <person name="Tallon L.J."/>
            <person name="Delcher A.L."/>
            <person name="Salzberg S.L."/>
            <person name="Silva J.C."/>
            <person name="Haas B.J."/>
            <person name="Majoros W.H."/>
            <person name="Farzad M."/>
            <person name="Carlton J.M."/>
            <person name="Smith R.K. Jr."/>
            <person name="Garg J."/>
            <person name="Pearlman R.E."/>
            <person name="Karrer K.M."/>
            <person name="Sun L."/>
            <person name="Manning G."/>
            <person name="Elde N.C."/>
            <person name="Turkewitz A.P."/>
            <person name="Asai D.J."/>
            <person name="Wilkes D.E."/>
            <person name="Wang Y."/>
            <person name="Cai H."/>
            <person name="Collins K."/>
            <person name="Stewart B.A."/>
            <person name="Lee S.R."/>
            <person name="Wilamowska K."/>
            <person name="Weinberg Z."/>
            <person name="Ruzzo W.L."/>
            <person name="Wloga D."/>
            <person name="Gaertig J."/>
            <person name="Frankel J."/>
            <person name="Tsao C.-C."/>
            <person name="Gorovsky M.A."/>
            <person name="Keeling P.J."/>
            <person name="Waller R.F."/>
            <person name="Patron N.J."/>
            <person name="Cherry J.M."/>
            <person name="Stover N.A."/>
            <person name="Krieger C.J."/>
            <person name="del Toro C."/>
            <person name="Ryder H.F."/>
            <person name="Williamson S.C."/>
            <person name="Barbeau R.A."/>
            <person name="Hamilton E.P."/>
            <person name="Orias E."/>
        </authorList>
    </citation>
    <scope>NUCLEOTIDE SEQUENCE [LARGE SCALE GENOMIC DNA]</scope>
    <source>
        <strain evidence="3">SB210</strain>
    </source>
</reference>
<dbReference type="InParanoid" id="I7LZK2"/>
<keyword evidence="1" id="KW-0472">Membrane</keyword>
<keyword evidence="3" id="KW-1185">Reference proteome</keyword>
<name>I7LZK2_TETTS</name>
<feature type="transmembrane region" description="Helical" evidence="1">
    <location>
        <begin position="245"/>
        <end position="264"/>
    </location>
</feature>
<evidence type="ECO:0000313" key="3">
    <source>
        <dbReference type="Proteomes" id="UP000009168"/>
    </source>
</evidence>
<feature type="transmembrane region" description="Helical" evidence="1">
    <location>
        <begin position="212"/>
        <end position="233"/>
    </location>
</feature>
<protein>
    <submittedName>
        <fullName evidence="2">Transmembrane protein, putative</fullName>
    </submittedName>
</protein>
<evidence type="ECO:0000313" key="2">
    <source>
        <dbReference type="EMBL" id="EAR84088.2"/>
    </source>
</evidence>
<feature type="transmembrane region" description="Helical" evidence="1">
    <location>
        <begin position="311"/>
        <end position="330"/>
    </location>
</feature>
<dbReference type="RefSeq" id="XP_001031751.2">
    <property type="nucleotide sequence ID" value="XM_001031751.2"/>
</dbReference>
<accession>I7LZK2</accession>
<dbReference type="Proteomes" id="UP000009168">
    <property type="component" value="Unassembled WGS sequence"/>
</dbReference>
<dbReference type="AlphaFoldDB" id="I7LZK2"/>
<dbReference type="EMBL" id="GG662437">
    <property type="protein sequence ID" value="EAR84088.2"/>
    <property type="molecule type" value="Genomic_DNA"/>
</dbReference>